<dbReference type="AlphaFoldDB" id="A0A1N6IBC7"/>
<protein>
    <submittedName>
        <fullName evidence="1">Uncharacterized protein</fullName>
    </submittedName>
</protein>
<reference evidence="2" key="1">
    <citation type="submission" date="2016-11" db="EMBL/GenBank/DDBJ databases">
        <authorList>
            <person name="Varghese N."/>
            <person name="Submissions S."/>
        </authorList>
    </citation>
    <scope>NUCLEOTIDE SEQUENCE [LARGE SCALE GENOMIC DNA]</scope>
    <source>
        <strain evidence="2">DSM 29440</strain>
    </source>
</reference>
<keyword evidence="2" id="KW-1185">Reference proteome</keyword>
<sequence>MECKFVQQMRPETFAQLMRLPVQLRADLLEFIGSTPVADGEIIALIERLAGGETPGLGRAA</sequence>
<dbReference type="Proteomes" id="UP000184932">
    <property type="component" value="Unassembled WGS sequence"/>
</dbReference>
<evidence type="ECO:0000313" key="1">
    <source>
        <dbReference type="EMBL" id="SIO29291.1"/>
    </source>
</evidence>
<name>A0A1N6IBC7_9RHOB</name>
<accession>A0A1N6IBC7</accession>
<dbReference type="STRING" id="1217970.SAMN05444002_3651"/>
<proteinExistence type="predicted"/>
<gene>
    <name evidence="1" type="ORF">SAMN05444002_3651</name>
</gene>
<evidence type="ECO:0000313" key="2">
    <source>
        <dbReference type="Proteomes" id="UP000184932"/>
    </source>
</evidence>
<organism evidence="1 2">
    <name type="scientific">Vannielia litorea</name>
    <dbReference type="NCBI Taxonomy" id="1217970"/>
    <lineage>
        <taxon>Bacteria</taxon>
        <taxon>Pseudomonadati</taxon>
        <taxon>Pseudomonadota</taxon>
        <taxon>Alphaproteobacteria</taxon>
        <taxon>Rhodobacterales</taxon>
        <taxon>Paracoccaceae</taxon>
        <taxon>Vannielia</taxon>
    </lineage>
</organism>
<dbReference type="EMBL" id="FSRL01000002">
    <property type="protein sequence ID" value="SIO29291.1"/>
    <property type="molecule type" value="Genomic_DNA"/>
</dbReference>